<proteinExistence type="predicted"/>
<comment type="caution">
    <text evidence="3">The sequence shown here is derived from an EMBL/GenBank/DDBJ whole genome shotgun (WGS) entry which is preliminary data.</text>
</comment>
<evidence type="ECO:0000313" key="2">
    <source>
        <dbReference type="EMBL" id="GAA0597008.1"/>
    </source>
</evidence>
<evidence type="ECO:0000313" key="5">
    <source>
        <dbReference type="Proteomes" id="UP001501427"/>
    </source>
</evidence>
<feature type="transmembrane region" description="Helical" evidence="1">
    <location>
        <begin position="70"/>
        <end position="90"/>
    </location>
</feature>
<dbReference type="EMBL" id="BAAAHD010000088">
    <property type="protein sequence ID" value="GAA0597008.1"/>
    <property type="molecule type" value="Genomic_DNA"/>
</dbReference>
<keyword evidence="1" id="KW-0812">Transmembrane</keyword>
<dbReference type="EMBL" id="JACHMV010000001">
    <property type="protein sequence ID" value="MBB4775178.1"/>
    <property type="molecule type" value="Genomic_DNA"/>
</dbReference>
<dbReference type="Proteomes" id="UP001501427">
    <property type="component" value="Unassembled WGS sequence"/>
</dbReference>
<dbReference type="Proteomes" id="UP000549343">
    <property type="component" value="Unassembled WGS sequence"/>
</dbReference>
<evidence type="ECO:0000313" key="4">
    <source>
        <dbReference type="Proteomes" id="UP000549343"/>
    </source>
</evidence>
<keyword evidence="1" id="KW-1133">Transmembrane helix</keyword>
<accession>A0A7W7MXW9</accession>
<evidence type="ECO:0000313" key="3">
    <source>
        <dbReference type="EMBL" id="MBB4775178.1"/>
    </source>
</evidence>
<gene>
    <name evidence="3" type="ORF">F4557_003596</name>
    <name evidence="2" type="ORF">GCM10009546_68860</name>
</gene>
<name>A0A7W7MXW9_9ACTN</name>
<organism evidence="3 4">
    <name type="scientific">Actinomadura livida</name>
    <dbReference type="NCBI Taxonomy" id="79909"/>
    <lineage>
        <taxon>Bacteria</taxon>
        <taxon>Bacillati</taxon>
        <taxon>Actinomycetota</taxon>
        <taxon>Actinomycetes</taxon>
        <taxon>Streptosporangiales</taxon>
        <taxon>Thermomonosporaceae</taxon>
        <taxon>Actinomadura</taxon>
    </lineage>
</organism>
<dbReference type="RefSeq" id="WP_184884290.1">
    <property type="nucleotide sequence ID" value="NZ_BAAAHD010000088.1"/>
</dbReference>
<reference evidence="3 4" key="3">
    <citation type="submission" date="2020-08" db="EMBL/GenBank/DDBJ databases">
        <title>Sequencing the genomes of 1000 actinobacteria strains.</title>
        <authorList>
            <person name="Klenk H.-P."/>
        </authorList>
    </citation>
    <scope>NUCLEOTIDE SEQUENCE [LARGE SCALE GENOMIC DNA]</scope>
    <source>
        <strain evidence="3 4">DSM 44772</strain>
    </source>
</reference>
<sequence length="189" mass="21172">MTAIAHQSKLMTGLNTRNHRAALNVFLFIVLAHWAEHVVQAVQIWVLGRPAAESRGVAGQWFPWLVTSEALHYGYALVMLAGFILVRRGFTGRSRTWWNIALYIQVWHHLEHLLLFIQAHAGANLGGRPVPTSLIQFLIPRVELHLFYNGVVFAPMVVAMLLHRRDAPEPRDGAATCDCAGDRGRPAEV</sequence>
<reference evidence="2" key="1">
    <citation type="journal article" date="2014" name="Int. J. Syst. Evol. Microbiol.">
        <title>Complete genome of a new Firmicutes species belonging to the dominant human colonic microbiota ('Ruminococcus bicirculans') reveals two chromosomes and a selective capacity to utilize plant glucans.</title>
        <authorList>
            <consortium name="NISC Comparative Sequencing Program"/>
            <person name="Wegmann U."/>
            <person name="Louis P."/>
            <person name="Goesmann A."/>
            <person name="Henrissat B."/>
            <person name="Duncan S.H."/>
            <person name="Flint H.J."/>
        </authorList>
    </citation>
    <scope>NUCLEOTIDE SEQUENCE</scope>
    <source>
        <strain evidence="2">JCM 10667</strain>
    </source>
</reference>
<dbReference type="AlphaFoldDB" id="A0A7W7MXW9"/>
<keyword evidence="5" id="KW-1185">Reference proteome</keyword>
<reference evidence="5" key="2">
    <citation type="journal article" date="2019" name="Int. J. Syst. Evol. Microbiol.">
        <title>The Global Catalogue of Microorganisms (GCM) 10K type strain sequencing project: providing services to taxonomists for standard genome sequencing and annotation.</title>
        <authorList>
            <consortium name="The Broad Institute Genomics Platform"/>
            <consortium name="The Broad Institute Genome Sequencing Center for Infectious Disease"/>
            <person name="Wu L."/>
            <person name="Ma J."/>
        </authorList>
    </citation>
    <scope>NUCLEOTIDE SEQUENCE [LARGE SCALE GENOMIC DNA]</scope>
    <source>
        <strain evidence="5">JCM 10667</strain>
    </source>
</reference>
<reference evidence="2" key="4">
    <citation type="submission" date="2023-12" db="EMBL/GenBank/DDBJ databases">
        <authorList>
            <person name="Sun Q."/>
            <person name="Inoue M."/>
        </authorList>
    </citation>
    <scope>NUCLEOTIDE SEQUENCE</scope>
    <source>
        <strain evidence="2">JCM 10667</strain>
    </source>
</reference>
<keyword evidence="1" id="KW-0472">Membrane</keyword>
<protein>
    <submittedName>
        <fullName evidence="3">Uncharacterized protein</fullName>
    </submittedName>
</protein>
<evidence type="ECO:0000256" key="1">
    <source>
        <dbReference type="SAM" id="Phobius"/>
    </source>
</evidence>